<feature type="compositionally biased region" description="Basic and acidic residues" evidence="1">
    <location>
        <begin position="315"/>
        <end position="329"/>
    </location>
</feature>
<sequence length="487" mass="53857">MVWATTERIGCGDHFCETIEGYDEPNVYFMVCNYEPPGNFHGLQPYKVGAPCSNCPRESTCNGSLCESDKDLEDISQSPDTIETETESYFSSKPIERVNGMSTEHGQISSLQTTDYIDPSLTFQPTDGVPDLSPIVLVDFSLSTQDVSLTQVKGGTISAQLLENPTPTQRPEDASLTQAVQVAESTKSLENTKLTKSAENGGKTQSAESHINQLMETSSPPLSFQLPVTAYTVPPLTVTKKEKTTTSPNPSQTPSSKDQLYLLNQISNEKAPPHAPHIPAGPTTRSTEEPTKKMLLPTATLIPKLKQSPPSSLKKVKDQKYPQKDRPVKDPPYTDIKPKINKDKALSHQSTNSAKYALKASSVTKSQKWDILSNAPGQTIFGIPISRPHIYRKHIYRPSYSLHTSPVCPYPCVQQPSKLSLMAPLYRKKSQTYSAGQQNVWSFYKPSKKPSRKSPCKPSGYKTLMYSIYLPQNNPLDKKVVNLNTVE</sequence>
<dbReference type="InterPro" id="IPR018244">
    <property type="entry name" value="Allrgn_V5/Tpx1_CS"/>
</dbReference>
<evidence type="ECO:0000256" key="1">
    <source>
        <dbReference type="SAM" id="MobiDB-lite"/>
    </source>
</evidence>
<proteinExistence type="predicted"/>
<dbReference type="SUPFAM" id="SSF55797">
    <property type="entry name" value="PR-1-like"/>
    <property type="match status" value="1"/>
</dbReference>
<organism evidence="2 3">
    <name type="scientific">Pelobates cultripes</name>
    <name type="common">Western spadefoot toad</name>
    <dbReference type="NCBI Taxonomy" id="61616"/>
    <lineage>
        <taxon>Eukaryota</taxon>
        <taxon>Metazoa</taxon>
        <taxon>Chordata</taxon>
        <taxon>Craniata</taxon>
        <taxon>Vertebrata</taxon>
        <taxon>Euteleostomi</taxon>
        <taxon>Amphibia</taxon>
        <taxon>Batrachia</taxon>
        <taxon>Anura</taxon>
        <taxon>Pelobatoidea</taxon>
        <taxon>Pelobatidae</taxon>
        <taxon>Pelobates</taxon>
    </lineage>
</organism>
<evidence type="ECO:0000313" key="3">
    <source>
        <dbReference type="Proteomes" id="UP001295444"/>
    </source>
</evidence>
<gene>
    <name evidence="2" type="ORF">PECUL_23A027929</name>
</gene>
<dbReference type="Proteomes" id="UP001295444">
    <property type="component" value="Chromosome 06"/>
</dbReference>
<dbReference type="Gene3D" id="3.40.33.10">
    <property type="entry name" value="CAP"/>
    <property type="match status" value="1"/>
</dbReference>
<feature type="region of interest" description="Disordered" evidence="1">
    <location>
        <begin position="237"/>
        <end position="352"/>
    </location>
</feature>
<name>A0AAD1W7Y2_PELCU</name>
<protein>
    <submittedName>
        <fullName evidence="2">Peptidase inhibitor 16</fullName>
    </submittedName>
</protein>
<dbReference type="InterPro" id="IPR035940">
    <property type="entry name" value="CAP_sf"/>
</dbReference>
<dbReference type="PROSITE" id="PS01010">
    <property type="entry name" value="CRISP_2"/>
    <property type="match status" value="1"/>
</dbReference>
<dbReference type="EMBL" id="OW240917">
    <property type="protein sequence ID" value="CAH2299054.1"/>
    <property type="molecule type" value="Genomic_DNA"/>
</dbReference>
<dbReference type="GO" id="GO:0005576">
    <property type="term" value="C:extracellular region"/>
    <property type="evidence" value="ECO:0007669"/>
    <property type="project" value="InterPro"/>
</dbReference>
<feature type="compositionally biased region" description="Low complexity" evidence="1">
    <location>
        <begin position="301"/>
        <end position="313"/>
    </location>
</feature>
<feature type="compositionally biased region" description="Basic and acidic residues" evidence="1">
    <location>
        <begin position="336"/>
        <end position="346"/>
    </location>
</feature>
<evidence type="ECO:0000313" key="2">
    <source>
        <dbReference type="EMBL" id="CAH2299054.1"/>
    </source>
</evidence>
<keyword evidence="3" id="KW-1185">Reference proteome</keyword>
<dbReference type="AlphaFoldDB" id="A0AAD1W7Y2"/>
<accession>A0AAD1W7Y2</accession>
<reference evidence="2" key="1">
    <citation type="submission" date="2022-03" db="EMBL/GenBank/DDBJ databases">
        <authorList>
            <person name="Alioto T."/>
            <person name="Alioto T."/>
            <person name="Gomez Garrido J."/>
        </authorList>
    </citation>
    <scope>NUCLEOTIDE SEQUENCE</scope>
</reference>
<feature type="compositionally biased region" description="Low complexity" evidence="1">
    <location>
        <begin position="245"/>
        <end position="256"/>
    </location>
</feature>